<dbReference type="Proteomes" id="UP001264959">
    <property type="component" value="Segment"/>
</dbReference>
<evidence type="ECO:0000313" key="1">
    <source>
        <dbReference type="EMBL" id="UZE89758.1"/>
    </source>
</evidence>
<dbReference type="Pfam" id="PF05847">
    <property type="entry name" value="Baculo_LEF-3"/>
    <property type="match status" value="1"/>
</dbReference>
<name>A0A9E8C370_9ABAC</name>
<protein>
    <submittedName>
        <fullName evidence="1">LEF-3</fullName>
    </submittedName>
</protein>
<reference evidence="1" key="1">
    <citation type="journal article" date="2022" name="Viruses">
        <title>The Parapoynx stagnalis Nucleopolyhedrovirus (PastNPV), a Divergent Member of the Alphabaculovirus Group I Clade, Encodes a Homolog of Ran GTPase.</title>
        <authorList>
            <person name="Harrison R.L."/>
            <person name="Rowley D.L."/>
        </authorList>
    </citation>
    <scope>NUCLEOTIDE SEQUENCE</scope>
    <source>
        <strain evidence="1">BCIPV-473</strain>
    </source>
</reference>
<dbReference type="GO" id="GO:0006355">
    <property type="term" value="P:regulation of DNA-templated transcription"/>
    <property type="evidence" value="ECO:0007669"/>
    <property type="project" value="InterPro"/>
</dbReference>
<accession>A0A9E8C370</accession>
<sequence length="383" mass="44456">MMMNTDSNVEKVGNKRPINEIENHALIKQNGLSSPKKMRYYKTITGQLVNKTRLSINNEFFYTFGILLDNKVKDYYGTAKIFSKVEEGKCYKISLNFISNKATNWIEINECEECEIDNEIIVPTDYYLTNNHFEEEKQVNTLAKFKFLFKKLNAYSYKLVFEINYKNLDDITVVQVECSATVKNLLNIFKSHATLNDDIGTLIAFMKTNENKIYNVYNVTCQKIMQGQNVFYNWNATSSTRFELCDNLQNEICESLMNDDRHDLNINISRCNKYISYCNATKIKFDLDENDNGNSKFLIQFKSEDFQISTSSDWIKSIFYVNTHKNTEADNLPKLSADLNQIAELLDDGLIKLTMYLTVDDCKNVNVLGFLKSNEDDDGYLFL</sequence>
<evidence type="ECO:0000313" key="2">
    <source>
        <dbReference type="Proteomes" id="UP001264959"/>
    </source>
</evidence>
<dbReference type="InterPro" id="IPR008415">
    <property type="entry name" value="Baculo_LEF-3"/>
</dbReference>
<organism evidence="1 2">
    <name type="scientific">Parapoynx stagnalis nucleopolyhedrovirus</name>
    <dbReference type="NCBI Taxonomy" id="2993413"/>
    <lineage>
        <taxon>Viruses</taxon>
        <taxon>Viruses incertae sedis</taxon>
        <taxon>Naldaviricetes</taxon>
        <taxon>Lefavirales</taxon>
        <taxon>Baculoviridae</taxon>
        <taxon>Alphabaculovirus</taxon>
        <taxon>Alphabaculovirus pastagnalis</taxon>
    </lineage>
</organism>
<dbReference type="EMBL" id="ON704650">
    <property type="protein sequence ID" value="UZE89758.1"/>
    <property type="molecule type" value="Genomic_DNA"/>
</dbReference>
<dbReference type="GO" id="GO:0003677">
    <property type="term" value="F:DNA binding"/>
    <property type="evidence" value="ECO:0007669"/>
    <property type="project" value="InterPro"/>
</dbReference>
<proteinExistence type="predicted"/>
<keyword evidence="2" id="KW-1185">Reference proteome</keyword>